<accession>A0A2K2FAU4</accession>
<evidence type="ECO:0000313" key="2">
    <source>
        <dbReference type="EMBL" id="PNT97221.1"/>
    </source>
</evidence>
<proteinExistence type="predicted"/>
<reference evidence="2 3" key="1">
    <citation type="submission" date="2017-06" db="EMBL/GenBank/DDBJ databases">
        <title>Investigating the central metabolism of Clostridium thermosuccinogenes.</title>
        <authorList>
            <person name="Koendjbiharie J.G."/>
            <person name="van Kranenburg R."/>
        </authorList>
    </citation>
    <scope>NUCLEOTIDE SEQUENCE [LARGE SCALE GENOMIC DNA]</scope>
    <source>
        <strain evidence="2 3">DSM 5806</strain>
    </source>
</reference>
<dbReference type="Proteomes" id="UP000236151">
    <property type="component" value="Unassembled WGS sequence"/>
</dbReference>
<dbReference type="EMBL" id="NIOJ01000039">
    <property type="protein sequence ID" value="PNT97221.1"/>
    <property type="molecule type" value="Genomic_DNA"/>
</dbReference>
<dbReference type="KEGG" id="cthd:CDO33_15865"/>
<evidence type="ECO:0000313" key="3">
    <source>
        <dbReference type="Proteomes" id="UP000236151"/>
    </source>
</evidence>
<organism evidence="2 3">
    <name type="scientific">Clostridium thermosuccinogenes</name>
    <dbReference type="NCBI Taxonomy" id="84032"/>
    <lineage>
        <taxon>Bacteria</taxon>
        <taxon>Bacillati</taxon>
        <taxon>Bacillota</taxon>
        <taxon>Clostridia</taxon>
        <taxon>Eubacteriales</taxon>
        <taxon>Clostridiaceae</taxon>
        <taxon>Clostridium</taxon>
    </lineage>
</organism>
<evidence type="ECO:0000256" key="1">
    <source>
        <dbReference type="SAM" id="Phobius"/>
    </source>
</evidence>
<dbReference type="AlphaFoldDB" id="A0A2K2FAU4"/>
<keyword evidence="3" id="KW-1185">Reference proteome</keyword>
<dbReference type="OrthoDB" id="517663at2"/>
<gene>
    <name evidence="2" type="ORF">CDQ84_13645</name>
</gene>
<keyword evidence="1" id="KW-1133">Transmembrane helix</keyword>
<comment type="caution">
    <text evidence="2">The sequence shown here is derived from an EMBL/GenBank/DDBJ whole genome shotgun (WGS) entry which is preliminary data.</text>
</comment>
<feature type="transmembrane region" description="Helical" evidence="1">
    <location>
        <begin position="12"/>
        <end position="35"/>
    </location>
</feature>
<feature type="transmembrane region" description="Helical" evidence="1">
    <location>
        <begin position="41"/>
        <end position="65"/>
    </location>
</feature>
<dbReference type="RefSeq" id="WP_103082290.1">
    <property type="nucleotide sequence ID" value="NZ_CP021850.1"/>
</dbReference>
<protein>
    <submittedName>
        <fullName evidence="2">Zinc-ribbon domain-containing protein</fullName>
    </submittedName>
</protein>
<keyword evidence="1" id="KW-0812">Transmembrane</keyword>
<name>A0A2K2FAU4_9CLOT</name>
<keyword evidence="1" id="KW-0472">Membrane</keyword>
<sequence length="138" mass="15224">MKSIKPGRGPSGMAFIGSIISVVFGIFWTIIAFSMTADAPFGVVGMIFPLFGILFIVYGIAHAAYNYKNATGKDRFSIFDITDSTEEGDLADRWIRNEGKEDKNRQEFSGAGIKYCPYCGASQKSDYKYCPECGRALK</sequence>